<dbReference type="RefSeq" id="WP_015918768.1">
    <property type="nucleotide sequence ID" value="NC_011978.1"/>
</dbReference>
<feature type="domain" description="Pyruvate/ketoisovalerate oxidoreductase catalytic" evidence="2">
    <location>
        <begin position="14"/>
        <end position="177"/>
    </location>
</feature>
<keyword evidence="1" id="KW-0560">Oxidoreductase</keyword>
<dbReference type="HOGENOM" id="CLU_087284_0_0_0"/>
<keyword evidence="4" id="KW-1185">Reference proteome</keyword>
<name>B9KBP3_THENN</name>
<accession>B9KBP3</accession>
<dbReference type="AlphaFoldDB" id="B9KBP3"/>
<dbReference type="InterPro" id="IPR019752">
    <property type="entry name" value="Pyrv/ketoisovalerate_OxRed_cat"/>
</dbReference>
<evidence type="ECO:0000313" key="4">
    <source>
        <dbReference type="Proteomes" id="UP000000445"/>
    </source>
</evidence>
<dbReference type="PANTHER" id="PTHR42730">
    <property type="entry name" value="2-OXOGLUTARATE SYNTHASE SUBUNIT KORC"/>
    <property type="match status" value="1"/>
</dbReference>
<organism evidence="3 4">
    <name type="scientific">Thermotoga neapolitana (strain ATCC 49049 / DSM 4359 / NBRC 107923 / NS-E)</name>
    <dbReference type="NCBI Taxonomy" id="309803"/>
    <lineage>
        <taxon>Bacteria</taxon>
        <taxon>Thermotogati</taxon>
        <taxon>Thermotogota</taxon>
        <taxon>Thermotogae</taxon>
        <taxon>Thermotogales</taxon>
        <taxon>Thermotogaceae</taxon>
        <taxon>Thermotoga</taxon>
    </lineage>
</organism>
<protein>
    <submittedName>
        <fullName evidence="3">2-oxoglutarate ferredoxin oxidoreductase, gamma subunit</fullName>
    </submittedName>
</protein>
<dbReference type="PANTHER" id="PTHR42730:SF1">
    <property type="entry name" value="2-OXOGLUTARATE SYNTHASE SUBUNIT KORC"/>
    <property type="match status" value="1"/>
</dbReference>
<evidence type="ECO:0000259" key="2">
    <source>
        <dbReference type="Pfam" id="PF01558"/>
    </source>
</evidence>
<dbReference type="KEGG" id="tna:CTN_0263"/>
<dbReference type="InterPro" id="IPR002869">
    <property type="entry name" value="Pyrv_flavodox_OxRed_cen"/>
</dbReference>
<gene>
    <name evidence="3" type="ordered locus">CTN_0263</name>
</gene>
<dbReference type="Gene3D" id="3.40.920.10">
    <property type="entry name" value="Pyruvate-ferredoxin oxidoreductase, PFOR, domain III"/>
    <property type="match status" value="1"/>
</dbReference>
<dbReference type="Proteomes" id="UP000000445">
    <property type="component" value="Chromosome"/>
</dbReference>
<reference evidence="3 4" key="1">
    <citation type="journal article" date="2009" name="Biosci. Biotechnol. Biochem.">
        <title>WeGAS: a web-based microbial genome annotation system.</title>
        <authorList>
            <person name="Lee D."/>
            <person name="Seo H."/>
            <person name="Park C."/>
            <person name="Park K."/>
        </authorList>
    </citation>
    <scope>NUCLEOTIDE SEQUENCE [LARGE SCALE GENOMIC DNA]</scope>
    <source>
        <strain evidence="4">ATCC 49049 / DSM 4359 / NBRC 107923 / NS-E</strain>
    </source>
</reference>
<sequence>MTEPVSIRIAGISGQGNILAGLILSKALVYEGKWVVQTQSYTAQVRGDVSHCDVLFDDNPIDYPEAEYFDVLCVMHQKAMDELHRSLKVNGVLILDQTLVKNIPDFVKRITRKILFVPATEKSISNFKTPLVSNMIMVGVLAKVCNIVKLESLKRSLRDYVKRPLWEMNLKALEMGYSMFDKQFKVKTERVWKRLAAGFE</sequence>
<dbReference type="STRING" id="309803.CTN_0263"/>
<dbReference type="InterPro" id="IPR052554">
    <property type="entry name" value="2-oxoglutarate_synth_KorC"/>
</dbReference>
<dbReference type="eggNOG" id="COG1014">
    <property type="taxonomic scope" value="Bacteria"/>
</dbReference>
<dbReference type="GO" id="GO:0016903">
    <property type="term" value="F:oxidoreductase activity, acting on the aldehyde or oxo group of donors"/>
    <property type="evidence" value="ECO:0007669"/>
    <property type="project" value="InterPro"/>
</dbReference>
<evidence type="ECO:0000256" key="1">
    <source>
        <dbReference type="ARBA" id="ARBA00023002"/>
    </source>
</evidence>
<evidence type="ECO:0000313" key="3">
    <source>
        <dbReference type="EMBL" id="ACM22439.1"/>
    </source>
</evidence>
<dbReference type="Pfam" id="PF01558">
    <property type="entry name" value="POR"/>
    <property type="match status" value="1"/>
</dbReference>
<dbReference type="EMBL" id="CP000916">
    <property type="protein sequence ID" value="ACM22439.1"/>
    <property type="molecule type" value="Genomic_DNA"/>
</dbReference>
<proteinExistence type="predicted"/>
<dbReference type="SUPFAM" id="SSF53323">
    <property type="entry name" value="Pyruvate-ferredoxin oxidoreductase, PFOR, domain III"/>
    <property type="match status" value="1"/>
</dbReference>